<protein>
    <submittedName>
        <fullName evidence="1">Uncharacterized protein</fullName>
    </submittedName>
</protein>
<evidence type="ECO:0000313" key="2">
    <source>
        <dbReference type="Proteomes" id="UP000271974"/>
    </source>
</evidence>
<feature type="non-terminal residue" evidence="1">
    <location>
        <position position="1"/>
    </location>
</feature>
<accession>A0A3S1H2R9</accession>
<organism evidence="1 2">
    <name type="scientific">Elysia chlorotica</name>
    <name type="common">Eastern emerald elysia</name>
    <name type="synonym">Sea slug</name>
    <dbReference type="NCBI Taxonomy" id="188477"/>
    <lineage>
        <taxon>Eukaryota</taxon>
        <taxon>Metazoa</taxon>
        <taxon>Spiralia</taxon>
        <taxon>Lophotrochozoa</taxon>
        <taxon>Mollusca</taxon>
        <taxon>Gastropoda</taxon>
        <taxon>Heterobranchia</taxon>
        <taxon>Euthyneura</taxon>
        <taxon>Panpulmonata</taxon>
        <taxon>Sacoglossa</taxon>
        <taxon>Placobranchoidea</taxon>
        <taxon>Plakobranchidae</taxon>
        <taxon>Elysia</taxon>
    </lineage>
</organism>
<dbReference type="Proteomes" id="UP000271974">
    <property type="component" value="Unassembled WGS sequence"/>
</dbReference>
<dbReference type="EMBL" id="RQTK01001278">
    <property type="protein sequence ID" value="RUS71063.1"/>
    <property type="molecule type" value="Genomic_DNA"/>
</dbReference>
<dbReference type="AlphaFoldDB" id="A0A3S1H2R9"/>
<keyword evidence="2" id="KW-1185">Reference proteome</keyword>
<sequence length="138" mass="15072">AVIQEQVELVSDLPWVPSRGWCHYTPPNVNAEFVNRESLAVPKLFFRACNLPKSSSNMESGFSEWSSPIQTSGNTDAFIQLRGFCDLKVAIETVGMVTHLVIRPVSKAEVSAREIRSRLKGSRSDHVAVAGASGGDEL</sequence>
<gene>
    <name evidence="1" type="ORF">EGW08_021167</name>
</gene>
<proteinExistence type="predicted"/>
<name>A0A3S1H2R9_ELYCH</name>
<reference evidence="1 2" key="1">
    <citation type="submission" date="2019-01" db="EMBL/GenBank/DDBJ databases">
        <title>A draft genome assembly of the solar-powered sea slug Elysia chlorotica.</title>
        <authorList>
            <person name="Cai H."/>
            <person name="Li Q."/>
            <person name="Fang X."/>
            <person name="Li J."/>
            <person name="Curtis N.E."/>
            <person name="Altenburger A."/>
            <person name="Shibata T."/>
            <person name="Feng M."/>
            <person name="Maeda T."/>
            <person name="Schwartz J.A."/>
            <person name="Shigenobu S."/>
            <person name="Lundholm N."/>
            <person name="Nishiyama T."/>
            <person name="Yang H."/>
            <person name="Hasebe M."/>
            <person name="Li S."/>
            <person name="Pierce S.K."/>
            <person name="Wang J."/>
        </authorList>
    </citation>
    <scope>NUCLEOTIDE SEQUENCE [LARGE SCALE GENOMIC DNA]</scope>
    <source>
        <strain evidence="1">EC2010</strain>
        <tissue evidence="1">Whole organism of an adult</tissue>
    </source>
</reference>
<comment type="caution">
    <text evidence="1">The sequence shown here is derived from an EMBL/GenBank/DDBJ whole genome shotgun (WGS) entry which is preliminary data.</text>
</comment>
<evidence type="ECO:0000313" key="1">
    <source>
        <dbReference type="EMBL" id="RUS71063.1"/>
    </source>
</evidence>
<feature type="non-terminal residue" evidence="1">
    <location>
        <position position="138"/>
    </location>
</feature>